<name>A0A426Z8W3_ENSVE</name>
<evidence type="ECO:0000313" key="2">
    <source>
        <dbReference type="Proteomes" id="UP000287651"/>
    </source>
</evidence>
<proteinExistence type="predicted"/>
<dbReference type="Proteomes" id="UP000287651">
    <property type="component" value="Unassembled WGS sequence"/>
</dbReference>
<gene>
    <name evidence="1" type="ORF">B296_00006172</name>
</gene>
<evidence type="ECO:0000313" key="1">
    <source>
        <dbReference type="EMBL" id="RRT60444.1"/>
    </source>
</evidence>
<reference evidence="1 2" key="1">
    <citation type="journal article" date="2014" name="Agronomy (Basel)">
        <title>A Draft Genome Sequence for Ensete ventricosum, the Drought-Tolerant Tree Against Hunger.</title>
        <authorList>
            <person name="Harrison J."/>
            <person name="Moore K.A."/>
            <person name="Paszkiewicz K."/>
            <person name="Jones T."/>
            <person name="Grant M."/>
            <person name="Ambacheew D."/>
            <person name="Muzemil S."/>
            <person name="Studholme D.J."/>
        </authorList>
    </citation>
    <scope>NUCLEOTIDE SEQUENCE [LARGE SCALE GENOMIC DNA]</scope>
</reference>
<organism evidence="1 2">
    <name type="scientific">Ensete ventricosum</name>
    <name type="common">Abyssinian banana</name>
    <name type="synonym">Musa ensete</name>
    <dbReference type="NCBI Taxonomy" id="4639"/>
    <lineage>
        <taxon>Eukaryota</taxon>
        <taxon>Viridiplantae</taxon>
        <taxon>Streptophyta</taxon>
        <taxon>Embryophyta</taxon>
        <taxon>Tracheophyta</taxon>
        <taxon>Spermatophyta</taxon>
        <taxon>Magnoliopsida</taxon>
        <taxon>Liliopsida</taxon>
        <taxon>Zingiberales</taxon>
        <taxon>Musaceae</taxon>
        <taxon>Ensete</taxon>
    </lineage>
</organism>
<sequence length="150" mass="17507">MWSRAHRKFDKSWLKFEQCCREFTESSPKACQEVSREFADRLLWAKIKLGHRAKVRTMQWELGGSSLGVCRRNREARWEHIGRSPEEDCKTCHKNTRGYQISGRVKQSQLFLCLKLHAPTISLHLRRHPPGRLSSSVQITLHIVATPTKE</sequence>
<dbReference type="AlphaFoldDB" id="A0A426Z8W3"/>
<accession>A0A426Z8W3</accession>
<protein>
    <submittedName>
        <fullName evidence="1">Uncharacterized protein</fullName>
    </submittedName>
</protein>
<comment type="caution">
    <text evidence="1">The sequence shown here is derived from an EMBL/GenBank/DDBJ whole genome shotgun (WGS) entry which is preliminary data.</text>
</comment>
<dbReference type="EMBL" id="AMZH03007783">
    <property type="protein sequence ID" value="RRT60444.1"/>
    <property type="molecule type" value="Genomic_DNA"/>
</dbReference>